<proteinExistence type="predicted"/>
<reference evidence="1" key="1">
    <citation type="submission" date="2021-01" db="EMBL/GenBank/DDBJ databases">
        <authorList>
            <person name="Corre E."/>
            <person name="Pelletier E."/>
            <person name="Niang G."/>
            <person name="Scheremetjew M."/>
            <person name="Finn R."/>
            <person name="Kale V."/>
            <person name="Holt S."/>
            <person name="Cochrane G."/>
            <person name="Meng A."/>
            <person name="Brown T."/>
            <person name="Cohen L."/>
        </authorList>
    </citation>
    <scope>NUCLEOTIDE SEQUENCE</scope>
    <source>
        <strain evidence="1">RCC3387</strain>
    </source>
</reference>
<name>A0A7S2PVG7_9DINO</name>
<dbReference type="SUPFAM" id="SSF54427">
    <property type="entry name" value="NTF2-like"/>
    <property type="match status" value="1"/>
</dbReference>
<sequence length="147" mass="16764">MVPLSQERRETVERLFNSFSLGRAIEVCDEILADNAIWEVAPRTVTARRSKSEHLAYLGPILDDYTEFSITPNDILVSSSQSESDILYCAARSACTHRLLGAYGQDYIFCFWFAPGSGNKIVYVKEYVDTWYSIRFFNKAEKAKAKL</sequence>
<organism evidence="1">
    <name type="scientific">Zooxanthella nutricula</name>
    <dbReference type="NCBI Taxonomy" id="1333877"/>
    <lineage>
        <taxon>Eukaryota</taxon>
        <taxon>Sar</taxon>
        <taxon>Alveolata</taxon>
        <taxon>Dinophyceae</taxon>
        <taxon>Peridiniales</taxon>
        <taxon>Peridiniales incertae sedis</taxon>
        <taxon>Zooxanthella</taxon>
    </lineage>
</organism>
<dbReference type="EMBL" id="HBGW01070047">
    <property type="protein sequence ID" value="CAD9619829.1"/>
    <property type="molecule type" value="Transcribed_RNA"/>
</dbReference>
<accession>A0A7S2PVG7</accession>
<dbReference type="InterPro" id="IPR032710">
    <property type="entry name" value="NTF2-like_dom_sf"/>
</dbReference>
<evidence type="ECO:0000313" key="1">
    <source>
        <dbReference type="EMBL" id="CAD9619829.1"/>
    </source>
</evidence>
<evidence type="ECO:0008006" key="2">
    <source>
        <dbReference type="Google" id="ProtNLM"/>
    </source>
</evidence>
<gene>
    <name evidence="1" type="ORF">BRAN1462_LOCUS44678</name>
</gene>
<dbReference type="Gene3D" id="3.10.450.50">
    <property type="match status" value="1"/>
</dbReference>
<protein>
    <recommendedName>
        <fullName evidence="2">SnoaL-like domain-containing protein</fullName>
    </recommendedName>
</protein>
<dbReference type="AlphaFoldDB" id="A0A7S2PVG7"/>